<sequence>MSHKLTIAAEFDRGALVEVTYTGTLEISGEDHAYYVPDRALRDAGMQKINETETSDAYRDSDTGFDWDAVEDLVSPIDIVELAEQETLNRSDGDVGRGGKRGPYWSSRGADEELTVPGGVVKFADPDAEDGKTKRDPIERGLLWGTLKDRVLVEARQAELQYQNDVRQSSVRTVRLPIAIFNTGTETIAAYLAAHDHYDRSIAHVTDTEEEEVQEILNRFVPDDYQ</sequence>
<proteinExistence type="predicted"/>
<organism evidence="2 3">
    <name type="scientific">Natronorubrum aibiense</name>
    <dbReference type="NCBI Taxonomy" id="348826"/>
    <lineage>
        <taxon>Archaea</taxon>
        <taxon>Methanobacteriati</taxon>
        <taxon>Methanobacteriota</taxon>
        <taxon>Stenosarchaea group</taxon>
        <taxon>Halobacteria</taxon>
        <taxon>Halobacteriales</taxon>
        <taxon>Natrialbaceae</taxon>
        <taxon>Natronorubrum</taxon>
    </lineage>
</organism>
<dbReference type="RefSeq" id="WP_152943792.1">
    <property type="nucleotide sequence ID" value="NZ_CP045489.1"/>
</dbReference>
<feature type="region of interest" description="Disordered" evidence="1">
    <location>
        <begin position="90"/>
        <end position="109"/>
    </location>
</feature>
<evidence type="ECO:0000313" key="2">
    <source>
        <dbReference type="EMBL" id="QFU84263.1"/>
    </source>
</evidence>
<geneLocation type="plasmid" evidence="2 3">
    <name>unnamed1</name>
</geneLocation>
<dbReference type="KEGG" id="nas:GCU68_16900"/>
<evidence type="ECO:0000313" key="3">
    <source>
        <dbReference type="Proteomes" id="UP000326170"/>
    </source>
</evidence>
<dbReference type="Proteomes" id="UP000326170">
    <property type="component" value="Plasmid unnamed1"/>
</dbReference>
<dbReference type="EMBL" id="CP045489">
    <property type="protein sequence ID" value="QFU84263.1"/>
    <property type="molecule type" value="Genomic_DNA"/>
</dbReference>
<gene>
    <name evidence="2" type="ORF">GCU68_16900</name>
</gene>
<dbReference type="OrthoDB" id="351221at2157"/>
<keyword evidence="3" id="KW-1185">Reference proteome</keyword>
<name>A0A5P9P803_9EURY</name>
<reference evidence="2 3" key="1">
    <citation type="journal article" date="2007" name="Int. J. Syst. Evol. Microbiol.">
        <title>Natronorubrum sulfidifaciens sp. nov., an extremely haloalkaliphilic archaeon isolated from Aiding salt lake in Xin-Jiang, China.</title>
        <authorList>
            <person name="Cui H.L."/>
            <person name="Tohty D."/>
            <person name="Liu H.C."/>
            <person name="Liu S.J."/>
            <person name="Oren A."/>
            <person name="Zhou P.J."/>
        </authorList>
    </citation>
    <scope>NUCLEOTIDE SEQUENCE [LARGE SCALE GENOMIC DNA]</scope>
    <source>
        <strain evidence="2 3">7-3</strain>
        <plasmid evidence="2">unnamed1</plasmid>
    </source>
</reference>
<evidence type="ECO:0000256" key="1">
    <source>
        <dbReference type="SAM" id="MobiDB-lite"/>
    </source>
</evidence>
<dbReference type="AlphaFoldDB" id="A0A5P9P803"/>
<protein>
    <submittedName>
        <fullName evidence="2">Uncharacterized protein</fullName>
    </submittedName>
</protein>
<keyword evidence="2" id="KW-0614">Plasmid</keyword>
<dbReference type="GeneID" id="42302756"/>
<accession>A0A5P9P803</accession>